<sequence length="217" mass="25493">HLAPALGSVDSDYKVVRYAGLQDLNSPWRGEPRPELEEAWDNVTWEVGEIPVSKEEALRSGLLLDPNTLVRFPEEYGGQIYTSVEWNHHLHCLNMIRKFIRFDYYKDKEHSFSFPPEETINHLDHCVDMLRQHVMCTADQGLIFSHWVEGYDHKHVDFNTQHKCRNFRSALEWAMERAKHPKMEELVRHPGAVDLKDYPENLTRHGGGYEGNFYYQP</sequence>
<gene>
    <name evidence="3" type="ORF">K469DRAFT_797546</name>
</gene>
<dbReference type="Proteomes" id="UP000800200">
    <property type="component" value="Unassembled WGS sequence"/>
</dbReference>
<feature type="non-terminal residue" evidence="3">
    <location>
        <position position="1"/>
    </location>
</feature>
<dbReference type="OrthoDB" id="3687641at2759"/>
<dbReference type="EMBL" id="ML994662">
    <property type="protein sequence ID" value="KAF2179757.1"/>
    <property type="molecule type" value="Genomic_DNA"/>
</dbReference>
<dbReference type="GO" id="GO:0043386">
    <property type="term" value="P:mycotoxin biosynthetic process"/>
    <property type="evidence" value="ECO:0007669"/>
    <property type="project" value="InterPro"/>
</dbReference>
<name>A0A6A6DJR6_9PEZI</name>
<accession>A0A6A6DJR6</accession>
<comment type="similarity">
    <text evidence="2">Belongs to the ustYa family.</text>
</comment>
<evidence type="ECO:0008006" key="5">
    <source>
        <dbReference type="Google" id="ProtNLM"/>
    </source>
</evidence>
<evidence type="ECO:0000313" key="3">
    <source>
        <dbReference type="EMBL" id="KAF2179757.1"/>
    </source>
</evidence>
<keyword evidence="4" id="KW-1185">Reference proteome</keyword>
<reference evidence="3" key="1">
    <citation type="journal article" date="2020" name="Stud. Mycol.">
        <title>101 Dothideomycetes genomes: a test case for predicting lifestyles and emergence of pathogens.</title>
        <authorList>
            <person name="Haridas S."/>
            <person name="Albert R."/>
            <person name="Binder M."/>
            <person name="Bloem J."/>
            <person name="Labutti K."/>
            <person name="Salamov A."/>
            <person name="Andreopoulos B."/>
            <person name="Baker S."/>
            <person name="Barry K."/>
            <person name="Bills G."/>
            <person name="Bluhm B."/>
            <person name="Cannon C."/>
            <person name="Castanera R."/>
            <person name="Culley D."/>
            <person name="Daum C."/>
            <person name="Ezra D."/>
            <person name="Gonzalez J."/>
            <person name="Henrissat B."/>
            <person name="Kuo A."/>
            <person name="Liang C."/>
            <person name="Lipzen A."/>
            <person name="Lutzoni F."/>
            <person name="Magnuson J."/>
            <person name="Mondo S."/>
            <person name="Nolan M."/>
            <person name="Ohm R."/>
            <person name="Pangilinan J."/>
            <person name="Park H.-J."/>
            <person name="Ramirez L."/>
            <person name="Alfaro M."/>
            <person name="Sun H."/>
            <person name="Tritt A."/>
            <person name="Yoshinaga Y."/>
            <person name="Zwiers L.-H."/>
            <person name="Turgeon B."/>
            <person name="Goodwin S."/>
            <person name="Spatafora J."/>
            <person name="Crous P."/>
            <person name="Grigoriev I."/>
        </authorList>
    </citation>
    <scope>NUCLEOTIDE SEQUENCE</scope>
    <source>
        <strain evidence="3">CBS 207.26</strain>
    </source>
</reference>
<protein>
    <recommendedName>
        <fullName evidence="5">Tat pathway signal sequence</fullName>
    </recommendedName>
</protein>
<dbReference type="PANTHER" id="PTHR33365:SF4">
    <property type="entry name" value="CYCLOCHLOROTINE BIOSYNTHESIS PROTEIN O"/>
    <property type="match status" value="1"/>
</dbReference>
<dbReference type="InterPro" id="IPR021765">
    <property type="entry name" value="UstYa-like"/>
</dbReference>
<comment type="pathway">
    <text evidence="1">Mycotoxin biosynthesis.</text>
</comment>
<evidence type="ECO:0000313" key="4">
    <source>
        <dbReference type="Proteomes" id="UP000800200"/>
    </source>
</evidence>
<evidence type="ECO:0000256" key="2">
    <source>
        <dbReference type="ARBA" id="ARBA00035112"/>
    </source>
</evidence>
<dbReference type="PANTHER" id="PTHR33365">
    <property type="entry name" value="YALI0B05434P"/>
    <property type="match status" value="1"/>
</dbReference>
<organism evidence="3 4">
    <name type="scientific">Zopfia rhizophila CBS 207.26</name>
    <dbReference type="NCBI Taxonomy" id="1314779"/>
    <lineage>
        <taxon>Eukaryota</taxon>
        <taxon>Fungi</taxon>
        <taxon>Dikarya</taxon>
        <taxon>Ascomycota</taxon>
        <taxon>Pezizomycotina</taxon>
        <taxon>Dothideomycetes</taxon>
        <taxon>Dothideomycetes incertae sedis</taxon>
        <taxon>Zopfiaceae</taxon>
        <taxon>Zopfia</taxon>
    </lineage>
</organism>
<evidence type="ECO:0000256" key="1">
    <source>
        <dbReference type="ARBA" id="ARBA00004685"/>
    </source>
</evidence>
<dbReference type="Pfam" id="PF11807">
    <property type="entry name" value="UstYa"/>
    <property type="match status" value="1"/>
</dbReference>
<proteinExistence type="inferred from homology"/>
<dbReference type="AlphaFoldDB" id="A0A6A6DJR6"/>